<name>A0ABU7L3F6_9NOCA</name>
<dbReference type="Pfam" id="PF23275">
    <property type="entry name" value="TPR_23"/>
    <property type="match status" value="1"/>
</dbReference>
<accession>A0ABU7L3F6</accession>
<protein>
    <recommendedName>
        <fullName evidence="1">TPR repeat domain-containing protein</fullName>
    </recommendedName>
</protein>
<sequence>MTIFEVNGHPPGDPYLDPIFAAVSDDRVAVEQAVTDANGSDFVRDVLTHSWSDESAVQPMFHFDEIEGAVQDPNDPVDVAEATRSGQIMSAVASAMSTDAAWQQMSSIPGTDHHSIGEVNPELVRTISHSMTPYIPSLVSVETPGRPGFDIEGWTDPEGSGSYRGSANVFAALSTDDEAGTHFQSHALKESVAAQIRFGENPDAPNSNQHLANAGQLLALTDKGIEMSMQDRYDDETTRDLAVYEQRANAYNAVTWLGGHVLPGTDLFFNTRSAGGEPLKETLLGPKPDPAADAYVNRPNFERLSYVALSAIQNFPESDRMRFNELFNEDGNLRSYGELFSPDSSDSHKKTMDYLLANLMDASGDHHGLQLAYNEVRLSRD</sequence>
<organism evidence="2 3">
    <name type="scientific">Rhodococcus artemisiae</name>
    <dbReference type="NCBI Taxonomy" id="714159"/>
    <lineage>
        <taxon>Bacteria</taxon>
        <taxon>Bacillati</taxon>
        <taxon>Actinomycetota</taxon>
        <taxon>Actinomycetes</taxon>
        <taxon>Mycobacteriales</taxon>
        <taxon>Nocardiaceae</taxon>
        <taxon>Rhodococcus</taxon>
    </lineage>
</organism>
<keyword evidence="3" id="KW-1185">Reference proteome</keyword>
<comment type="caution">
    <text evidence="2">The sequence shown here is derived from an EMBL/GenBank/DDBJ whole genome shotgun (WGS) entry which is preliminary data.</text>
</comment>
<proteinExistence type="predicted"/>
<evidence type="ECO:0000313" key="2">
    <source>
        <dbReference type="EMBL" id="MEE2056068.1"/>
    </source>
</evidence>
<dbReference type="EMBL" id="JAUTXY010000001">
    <property type="protein sequence ID" value="MEE2056068.1"/>
    <property type="molecule type" value="Genomic_DNA"/>
</dbReference>
<dbReference type="RefSeq" id="WP_330131382.1">
    <property type="nucleotide sequence ID" value="NZ_JAUTXY010000001.1"/>
</dbReference>
<gene>
    <name evidence="2" type="ORF">Q7514_00810</name>
</gene>
<evidence type="ECO:0000259" key="1">
    <source>
        <dbReference type="Pfam" id="PF23275"/>
    </source>
</evidence>
<evidence type="ECO:0000313" key="3">
    <source>
        <dbReference type="Proteomes" id="UP001336020"/>
    </source>
</evidence>
<dbReference type="InterPro" id="IPR057037">
    <property type="entry name" value="TPR_rep_actino"/>
</dbReference>
<dbReference type="Proteomes" id="UP001336020">
    <property type="component" value="Unassembled WGS sequence"/>
</dbReference>
<feature type="domain" description="TPR repeat" evidence="1">
    <location>
        <begin position="9"/>
        <end position="62"/>
    </location>
</feature>
<reference evidence="2 3" key="1">
    <citation type="submission" date="2023-07" db="EMBL/GenBank/DDBJ databases">
        <authorList>
            <person name="Girao M."/>
            <person name="Carvalho M.F."/>
        </authorList>
    </citation>
    <scope>NUCLEOTIDE SEQUENCE [LARGE SCALE GENOMIC DNA]</scope>
    <source>
        <strain evidence="2 3">YIM65754</strain>
    </source>
</reference>